<evidence type="ECO:0000256" key="2">
    <source>
        <dbReference type="SAM" id="Phobius"/>
    </source>
</evidence>
<keyword evidence="2" id="KW-0812">Transmembrane</keyword>
<feature type="transmembrane region" description="Helical" evidence="2">
    <location>
        <begin position="377"/>
        <end position="394"/>
    </location>
</feature>
<proteinExistence type="predicted"/>
<feature type="transmembrane region" description="Helical" evidence="2">
    <location>
        <begin position="356"/>
        <end position="371"/>
    </location>
</feature>
<name>A0ABS1D7D2_9PROT</name>
<feature type="compositionally biased region" description="Low complexity" evidence="1">
    <location>
        <begin position="27"/>
        <end position="41"/>
    </location>
</feature>
<organism evidence="4 5">
    <name type="scientific">Paracraurococcus ruber</name>
    <dbReference type="NCBI Taxonomy" id="77675"/>
    <lineage>
        <taxon>Bacteria</taxon>
        <taxon>Pseudomonadati</taxon>
        <taxon>Pseudomonadota</taxon>
        <taxon>Alphaproteobacteria</taxon>
        <taxon>Acetobacterales</taxon>
        <taxon>Roseomonadaceae</taxon>
        <taxon>Paracraurococcus</taxon>
    </lineage>
</organism>
<protein>
    <submittedName>
        <fullName evidence="4">Uncharacterized protein</fullName>
    </submittedName>
</protein>
<keyword evidence="5" id="KW-1185">Reference proteome</keyword>
<evidence type="ECO:0000256" key="1">
    <source>
        <dbReference type="SAM" id="MobiDB-lite"/>
    </source>
</evidence>
<reference evidence="4 5" key="1">
    <citation type="journal article" date="2020" name="Microorganisms">
        <title>Osmotic Adaptation and Compatible Solute Biosynthesis of Phototrophic Bacteria as Revealed from Genome Analyses.</title>
        <authorList>
            <person name="Imhoff J.F."/>
            <person name="Rahn T."/>
            <person name="Kunzel S."/>
            <person name="Keller A."/>
            <person name="Neulinger S.C."/>
        </authorList>
    </citation>
    <scope>NUCLEOTIDE SEQUENCE [LARGE SCALE GENOMIC DNA]</scope>
    <source>
        <strain evidence="4 5">DSM 15382</strain>
    </source>
</reference>
<feature type="chain" id="PRO_5046975107" evidence="3">
    <location>
        <begin position="28"/>
        <end position="405"/>
    </location>
</feature>
<sequence>MRAGCLRVVASLAALLAVMALPHTAMAQAPSSRPSAATSTPWPSPPSRAQMLTVGSRALLLAPATNEAARLGAARLLAAPVAATVTAVSLLHPLADAAVQRDMQARWGGRDFKAPTGGLPEIQGLMAARRGERMVVVGHMEPAGSGQATGMRFVTQDGRGVPVQSVPVEALLGAARANDVELVVIGCNCLAAGAAGGIRGTLRSEDLPEILGAIAAARTRADVYAAFSAPNDPVVLRPDVLVASLAHGPVPVARSGHEPVATILHSPQASSDPVPVLGTTEGGCGTEAADAGEEYSLLNVAALLAVAAMVAQLCVILPLLRITRAMNVRHGKLPRTRRLLAHILIPYLQREDRSHLTFYGLVGLGLVVALAPECLQLALGIGAAALACLMLLGLDSLGHRDVGDD</sequence>
<evidence type="ECO:0000256" key="3">
    <source>
        <dbReference type="SAM" id="SignalP"/>
    </source>
</evidence>
<dbReference type="EMBL" id="NRSG01000491">
    <property type="protein sequence ID" value="MBK1662240.1"/>
    <property type="molecule type" value="Genomic_DNA"/>
</dbReference>
<evidence type="ECO:0000313" key="5">
    <source>
        <dbReference type="Proteomes" id="UP000697995"/>
    </source>
</evidence>
<comment type="caution">
    <text evidence="4">The sequence shown here is derived from an EMBL/GenBank/DDBJ whole genome shotgun (WGS) entry which is preliminary data.</text>
</comment>
<accession>A0ABS1D7D2</accession>
<feature type="signal peptide" evidence="3">
    <location>
        <begin position="1"/>
        <end position="27"/>
    </location>
</feature>
<keyword evidence="2" id="KW-0472">Membrane</keyword>
<evidence type="ECO:0000313" key="4">
    <source>
        <dbReference type="EMBL" id="MBK1662240.1"/>
    </source>
</evidence>
<keyword evidence="3" id="KW-0732">Signal</keyword>
<keyword evidence="2" id="KW-1133">Transmembrane helix</keyword>
<dbReference type="Proteomes" id="UP000697995">
    <property type="component" value="Unassembled WGS sequence"/>
</dbReference>
<gene>
    <name evidence="4" type="ORF">CKO45_29070</name>
</gene>
<feature type="region of interest" description="Disordered" evidence="1">
    <location>
        <begin position="27"/>
        <end position="46"/>
    </location>
</feature>
<feature type="transmembrane region" description="Helical" evidence="2">
    <location>
        <begin position="297"/>
        <end position="320"/>
    </location>
</feature>